<protein>
    <submittedName>
        <fullName evidence="2">Uncharacterized protein</fullName>
    </submittedName>
</protein>
<gene>
    <name evidence="2" type="ORF">F7725_002973</name>
</gene>
<evidence type="ECO:0000313" key="3">
    <source>
        <dbReference type="Proteomes" id="UP000518266"/>
    </source>
</evidence>
<keyword evidence="3" id="KW-1185">Reference proteome</keyword>
<name>A0A7J5Y907_DISMA</name>
<dbReference type="EMBL" id="JAAKFY010000014">
    <property type="protein sequence ID" value="KAF3845895.1"/>
    <property type="molecule type" value="Genomic_DNA"/>
</dbReference>
<sequence length="192" mass="20514">MVDAGQGDLALLAGLHRHADERRVRVRRLDARVRLVVHLVWAVPVRHDARQGLHPAVGCRCGLPGGQRHADGGGGVPGHRGGRRVGAQPLVSEQLLLQVERLLGHVGTEDGELLQPLQAGQAVVQVHGAADVAVGVPLLRLSSRGHHLLLQPHGAFGPRREKEGKQKGSAPKRSLSVAEWFPEAGTKKTVKP</sequence>
<comment type="caution">
    <text evidence="2">The sequence shown here is derived from an EMBL/GenBank/DDBJ whole genome shotgun (WGS) entry which is preliminary data.</text>
</comment>
<evidence type="ECO:0000256" key="1">
    <source>
        <dbReference type="SAM" id="MobiDB-lite"/>
    </source>
</evidence>
<accession>A0A7J5Y907</accession>
<dbReference type="Proteomes" id="UP000518266">
    <property type="component" value="Unassembled WGS sequence"/>
</dbReference>
<reference evidence="2 3" key="1">
    <citation type="submission" date="2020-03" db="EMBL/GenBank/DDBJ databases">
        <title>Dissostichus mawsoni Genome sequencing and assembly.</title>
        <authorList>
            <person name="Park H."/>
        </authorList>
    </citation>
    <scope>NUCLEOTIDE SEQUENCE [LARGE SCALE GENOMIC DNA]</scope>
    <source>
        <strain evidence="2">DM0001</strain>
        <tissue evidence="2">Muscle</tissue>
    </source>
</reference>
<proteinExistence type="predicted"/>
<dbReference type="AlphaFoldDB" id="A0A7J5Y907"/>
<evidence type="ECO:0000313" key="2">
    <source>
        <dbReference type="EMBL" id="KAF3845895.1"/>
    </source>
</evidence>
<feature type="region of interest" description="Disordered" evidence="1">
    <location>
        <begin position="150"/>
        <end position="192"/>
    </location>
</feature>
<organism evidence="2 3">
    <name type="scientific">Dissostichus mawsoni</name>
    <name type="common">Antarctic cod</name>
    <dbReference type="NCBI Taxonomy" id="36200"/>
    <lineage>
        <taxon>Eukaryota</taxon>
        <taxon>Metazoa</taxon>
        <taxon>Chordata</taxon>
        <taxon>Craniata</taxon>
        <taxon>Vertebrata</taxon>
        <taxon>Euteleostomi</taxon>
        <taxon>Actinopterygii</taxon>
        <taxon>Neopterygii</taxon>
        <taxon>Teleostei</taxon>
        <taxon>Neoteleostei</taxon>
        <taxon>Acanthomorphata</taxon>
        <taxon>Eupercaria</taxon>
        <taxon>Perciformes</taxon>
        <taxon>Notothenioidei</taxon>
        <taxon>Nototheniidae</taxon>
        <taxon>Dissostichus</taxon>
    </lineage>
</organism>